<dbReference type="InterPro" id="IPR016166">
    <property type="entry name" value="FAD-bd_PCMH"/>
</dbReference>
<reference evidence="2 3" key="1">
    <citation type="journal article" date="2018" name="New Phytol.">
        <title>Comparative genomics and transcriptomics depict ericoid mycorrhizal fungi as versatile saprotrophs and plant mutualists.</title>
        <authorList>
            <person name="Martino E."/>
            <person name="Morin E."/>
            <person name="Grelet G.A."/>
            <person name="Kuo A."/>
            <person name="Kohler A."/>
            <person name="Daghino S."/>
            <person name="Barry K.W."/>
            <person name="Cichocki N."/>
            <person name="Clum A."/>
            <person name="Dockter R.B."/>
            <person name="Hainaut M."/>
            <person name="Kuo R.C."/>
            <person name="LaButti K."/>
            <person name="Lindahl B.D."/>
            <person name="Lindquist E.A."/>
            <person name="Lipzen A."/>
            <person name="Khouja H.R."/>
            <person name="Magnuson J."/>
            <person name="Murat C."/>
            <person name="Ohm R.A."/>
            <person name="Singer S.W."/>
            <person name="Spatafora J.W."/>
            <person name="Wang M."/>
            <person name="Veneault-Fourrey C."/>
            <person name="Henrissat B."/>
            <person name="Grigoriev I.V."/>
            <person name="Martin F.M."/>
            <person name="Perotto S."/>
        </authorList>
    </citation>
    <scope>NUCLEOTIDE SEQUENCE [LARGE SCALE GENOMIC DNA]</scope>
    <source>
        <strain evidence="2 3">ATCC 22711</strain>
    </source>
</reference>
<dbReference type="GO" id="GO:0003885">
    <property type="term" value="F:D-arabinono-1,4-lactone oxidase activity"/>
    <property type="evidence" value="ECO:0007669"/>
    <property type="project" value="TreeGrafter"/>
</dbReference>
<dbReference type="InterPro" id="IPR010031">
    <property type="entry name" value="FAD_lactone_oxidase-like"/>
</dbReference>
<name>A0A2T3BEG8_AMORE</name>
<dbReference type="Gene3D" id="3.30.465.10">
    <property type="match status" value="1"/>
</dbReference>
<dbReference type="GO" id="GO:0005739">
    <property type="term" value="C:mitochondrion"/>
    <property type="evidence" value="ECO:0007669"/>
    <property type="project" value="TreeGrafter"/>
</dbReference>
<dbReference type="InParanoid" id="A0A2T3BEG8"/>
<dbReference type="STRING" id="857342.A0A2T3BEG8"/>
<evidence type="ECO:0000313" key="3">
    <source>
        <dbReference type="Proteomes" id="UP000241818"/>
    </source>
</evidence>
<dbReference type="InterPro" id="IPR016167">
    <property type="entry name" value="FAD-bd_PCMH_sub1"/>
</dbReference>
<dbReference type="EMBL" id="KZ679006">
    <property type="protein sequence ID" value="PSS27817.1"/>
    <property type="molecule type" value="Genomic_DNA"/>
</dbReference>
<dbReference type="PANTHER" id="PTHR43762">
    <property type="entry name" value="L-GULONOLACTONE OXIDASE"/>
    <property type="match status" value="1"/>
</dbReference>
<dbReference type="GeneID" id="36573113"/>
<dbReference type="OrthoDB" id="610608at2759"/>
<dbReference type="InterPro" id="IPR016169">
    <property type="entry name" value="FAD-bd_PCMH_sub2"/>
</dbReference>
<gene>
    <name evidence="2" type="ORF">M430DRAFT_24220</name>
</gene>
<dbReference type="InterPro" id="IPR006094">
    <property type="entry name" value="Oxid_FAD_bind_N"/>
</dbReference>
<evidence type="ECO:0000259" key="1">
    <source>
        <dbReference type="PROSITE" id="PS51387"/>
    </source>
</evidence>
<feature type="domain" description="FAD-binding PCMH-type" evidence="1">
    <location>
        <begin position="203"/>
        <end position="404"/>
    </location>
</feature>
<evidence type="ECO:0000313" key="2">
    <source>
        <dbReference type="EMBL" id="PSS27817.1"/>
    </source>
</evidence>
<dbReference type="SUPFAM" id="SSF56176">
    <property type="entry name" value="FAD-binding/transporter-associated domain-like"/>
    <property type="match status" value="1"/>
</dbReference>
<dbReference type="AlphaFoldDB" id="A0A2T3BEG8"/>
<accession>A0A2T3BEG8</accession>
<organism evidence="2 3">
    <name type="scientific">Amorphotheca resinae ATCC 22711</name>
    <dbReference type="NCBI Taxonomy" id="857342"/>
    <lineage>
        <taxon>Eukaryota</taxon>
        <taxon>Fungi</taxon>
        <taxon>Dikarya</taxon>
        <taxon>Ascomycota</taxon>
        <taxon>Pezizomycotina</taxon>
        <taxon>Leotiomycetes</taxon>
        <taxon>Helotiales</taxon>
        <taxon>Amorphothecaceae</taxon>
        <taxon>Amorphotheca</taxon>
    </lineage>
</organism>
<dbReference type="PANTHER" id="PTHR43762:SF1">
    <property type="entry name" value="D-ARABINONO-1,4-LACTONE OXIDASE"/>
    <property type="match status" value="1"/>
</dbReference>
<dbReference type="PROSITE" id="PS51387">
    <property type="entry name" value="FAD_PCMH"/>
    <property type="match status" value="1"/>
</dbReference>
<protein>
    <recommendedName>
        <fullName evidence="1">FAD-binding PCMH-type domain-containing protein</fullName>
    </recommendedName>
</protein>
<dbReference type="Pfam" id="PF01565">
    <property type="entry name" value="FAD_binding_4"/>
    <property type="match status" value="1"/>
</dbReference>
<dbReference type="Proteomes" id="UP000241818">
    <property type="component" value="Unassembled WGS sequence"/>
</dbReference>
<keyword evidence="3" id="KW-1185">Reference proteome</keyword>
<sequence length="739" mass="83461">MSSKLSKLSKSLAQLPEPPRENLVSYFILGEIIDHISVLQDEFPQVKIPLLKTHLWSILNKNIHPEEHLRGFLKVFEETETFVHAFSQLDDSMKKQMRVFMAGGSKDQIMAAGSHDGGVHLPASPPVVKHFKEMVDKVESAVNGLSHHHKKLAKVTNGDHEVNGYAVKRVKTDDGFPQIFEDEAGTRTMEVYGDRVFQNWGESVRNTPLWTFVPKTVLGLQNLVKWAKVHEYRVRCSGYRHSWSSTFSQDKQILVSLLNLEQVTRLPDPMSIESEHIDPGNELKTIQLAAPPGVAASSADKALVRVGVAVTNEEFRRWAVANDAWTMPVDVILVEVTCGGVNGPICHGAGRSHQTVNDYVRAVEYVDANGEHRTVSDPNHLRAAAGHFGLLGIVTHITFELDRMRYAVLQPTKPDIGLAIPPLSRDDIPIALRKTFTEAQYAAALKDFEDRATNDYYAEWFWFTRSQQAWVNTWNPTEDKTGVVDYPSPSDTWFQWVEGWVGAVMTGSDIFQALPGRWQAEILATFGMVALPPFQFADFTQNRTESIKTALPNALHFRRGIQNMRVRDLEFQIPIPASKDDPTKPDFEVVRKAWWDVINLTCPMRLTMELRIMGDSHLLMAPQRGNTHGTASIEVLSIPDAVSDDEWAPFLQRVADTWMSYRDSAGALLNVRPHWAKEWESIDMRGMPAREYLKKVAYKDAIGEFKEVVTEIGKAQGWTLGDVQGRFSNELWDYMIFSS</sequence>
<dbReference type="RefSeq" id="XP_024725342.1">
    <property type="nucleotide sequence ID" value="XM_024865032.1"/>
</dbReference>
<dbReference type="GO" id="GO:0071949">
    <property type="term" value="F:FAD binding"/>
    <property type="evidence" value="ECO:0007669"/>
    <property type="project" value="InterPro"/>
</dbReference>
<dbReference type="Gene3D" id="3.30.43.10">
    <property type="entry name" value="Uridine Diphospho-n-acetylenolpyruvylglucosamine Reductase, domain 2"/>
    <property type="match status" value="1"/>
</dbReference>
<dbReference type="InterPro" id="IPR036318">
    <property type="entry name" value="FAD-bd_PCMH-like_sf"/>
</dbReference>
<proteinExistence type="predicted"/>